<protein>
    <submittedName>
        <fullName evidence="1">Uncharacterized protein</fullName>
    </submittedName>
</protein>
<dbReference type="EMBL" id="QWLB01000024">
    <property type="protein sequence ID" value="RIH92177.1"/>
    <property type="molecule type" value="Genomic_DNA"/>
</dbReference>
<evidence type="ECO:0000313" key="2">
    <source>
        <dbReference type="Proteomes" id="UP000266178"/>
    </source>
</evidence>
<dbReference type="OrthoDB" id="6706661at2"/>
<sequence length="197" mass="21697">MRIGTLLLILALSGAWLVRGIQSRPIPHGPGVLAPYPPVQTALPKPGTLEFKGYTLSAVAQFELEARVLSKHLYRYDAGAQLSPVDLALGWGRMSDSAVLRYFNIRQSDRFYFWSADELPIPYEEVVTSSANMHLIPPDERMAGYLEGLKPGNLVHIKGYLVNVRGPNGFTWNTSLSRADSGAGACELVWVQSLSVR</sequence>
<dbReference type="Proteomes" id="UP000266178">
    <property type="component" value="Unassembled WGS sequence"/>
</dbReference>
<keyword evidence="2" id="KW-1185">Reference proteome</keyword>
<organism evidence="1 2">
    <name type="scientific">Meiothermus granaticius NBRC 107808</name>
    <dbReference type="NCBI Taxonomy" id="1227551"/>
    <lineage>
        <taxon>Bacteria</taxon>
        <taxon>Thermotogati</taxon>
        <taxon>Deinococcota</taxon>
        <taxon>Deinococci</taxon>
        <taxon>Thermales</taxon>
        <taxon>Thermaceae</taxon>
        <taxon>Meiothermus</taxon>
    </lineage>
</organism>
<reference evidence="1 2" key="1">
    <citation type="submission" date="2018-08" db="EMBL/GenBank/DDBJ databases">
        <title>Meiothermus granaticius genome AF-68 sequencing project.</title>
        <authorList>
            <person name="Da Costa M.S."/>
            <person name="Albuquerque L."/>
            <person name="Raposo P."/>
            <person name="Froufe H.J.C."/>
            <person name="Barroso C.S."/>
            <person name="Egas C."/>
        </authorList>
    </citation>
    <scope>NUCLEOTIDE SEQUENCE [LARGE SCALE GENOMIC DNA]</scope>
    <source>
        <strain evidence="1 2">AF-68</strain>
    </source>
</reference>
<dbReference type="AlphaFoldDB" id="A0A399F5Z5"/>
<gene>
    <name evidence="1" type="ORF">Mgrana_01956</name>
</gene>
<name>A0A399F5Z5_9DEIN</name>
<dbReference type="RefSeq" id="WP_119357433.1">
    <property type="nucleotide sequence ID" value="NZ_BJXM01000005.1"/>
</dbReference>
<proteinExistence type="predicted"/>
<comment type="caution">
    <text evidence="1">The sequence shown here is derived from an EMBL/GenBank/DDBJ whole genome shotgun (WGS) entry which is preliminary data.</text>
</comment>
<accession>A0A399F5Z5</accession>
<evidence type="ECO:0000313" key="1">
    <source>
        <dbReference type="EMBL" id="RIH92177.1"/>
    </source>
</evidence>